<reference evidence="2" key="2">
    <citation type="submission" date="2020-09" db="EMBL/GenBank/DDBJ databases">
        <authorList>
            <person name="Sun Q."/>
            <person name="Ohkuma M."/>
        </authorList>
    </citation>
    <scope>NUCLEOTIDE SEQUENCE</scope>
    <source>
        <strain evidence="2">JCM 4815</strain>
    </source>
</reference>
<evidence type="ECO:0000313" key="2">
    <source>
        <dbReference type="EMBL" id="GGZ11066.1"/>
    </source>
</evidence>
<evidence type="ECO:0000256" key="1">
    <source>
        <dbReference type="SAM" id="MobiDB-lite"/>
    </source>
</evidence>
<organism evidence="2 3">
    <name type="scientific">Streptomyces poonensis</name>
    <dbReference type="NCBI Taxonomy" id="68255"/>
    <lineage>
        <taxon>Bacteria</taxon>
        <taxon>Bacillati</taxon>
        <taxon>Actinomycetota</taxon>
        <taxon>Actinomycetes</taxon>
        <taxon>Kitasatosporales</taxon>
        <taxon>Streptomycetaceae</taxon>
        <taxon>Streptomyces</taxon>
    </lineage>
</organism>
<feature type="compositionally biased region" description="Basic and acidic residues" evidence="1">
    <location>
        <begin position="47"/>
        <end position="58"/>
    </location>
</feature>
<evidence type="ECO:0000313" key="3">
    <source>
        <dbReference type="Proteomes" id="UP000622166"/>
    </source>
</evidence>
<dbReference type="AlphaFoldDB" id="A0A918PIG7"/>
<reference evidence="2" key="1">
    <citation type="journal article" date="2014" name="Int. J. Syst. Evol. Microbiol.">
        <title>Complete genome sequence of Corynebacterium casei LMG S-19264T (=DSM 44701T), isolated from a smear-ripened cheese.</title>
        <authorList>
            <consortium name="US DOE Joint Genome Institute (JGI-PGF)"/>
            <person name="Walter F."/>
            <person name="Albersmeier A."/>
            <person name="Kalinowski J."/>
            <person name="Ruckert C."/>
        </authorList>
    </citation>
    <scope>NUCLEOTIDE SEQUENCE</scope>
    <source>
        <strain evidence="2">JCM 4815</strain>
    </source>
</reference>
<name>A0A918PIG7_9ACTN</name>
<accession>A0A918PIG7</accession>
<comment type="caution">
    <text evidence="2">The sequence shown here is derived from an EMBL/GenBank/DDBJ whole genome shotgun (WGS) entry which is preliminary data.</text>
</comment>
<dbReference type="RefSeq" id="WP_189859679.1">
    <property type="nucleotide sequence ID" value="NZ_BMVW01000005.1"/>
</dbReference>
<feature type="region of interest" description="Disordered" evidence="1">
    <location>
        <begin position="1"/>
        <end position="58"/>
    </location>
</feature>
<gene>
    <name evidence="2" type="ORF">GCM10010365_33160</name>
</gene>
<sequence length="58" mass="6174">MSDVHTTEPPAAHAESQAQDLLGHGRHRGSVSAEDAEATPRGRHRKPAEQHEPAESAA</sequence>
<dbReference type="EMBL" id="BMVW01000005">
    <property type="protein sequence ID" value="GGZ11066.1"/>
    <property type="molecule type" value="Genomic_DNA"/>
</dbReference>
<dbReference type="Proteomes" id="UP000622166">
    <property type="component" value="Unassembled WGS sequence"/>
</dbReference>
<keyword evidence="3" id="KW-1185">Reference proteome</keyword>
<proteinExistence type="predicted"/>
<protein>
    <submittedName>
        <fullName evidence="2">Uncharacterized protein</fullName>
    </submittedName>
</protein>